<dbReference type="Pfam" id="PF23626">
    <property type="entry name" value="CCD_aECM"/>
    <property type="match status" value="1"/>
</dbReference>
<proteinExistence type="predicted"/>
<accession>A0A3P6RHS0</accession>
<dbReference type="PANTHER" id="PTHR37435:SF4">
    <property type="entry name" value="GROUND-LIKE DOMAIN-CONTAINING PROTEIN"/>
    <property type="match status" value="1"/>
</dbReference>
<protein>
    <recommendedName>
        <fullName evidence="1">aECM cysteine-cradle domain-containing protein</fullName>
    </recommendedName>
</protein>
<dbReference type="PANTHER" id="PTHR37435">
    <property type="entry name" value="PROTEIN CBG14344"/>
    <property type="match status" value="1"/>
</dbReference>
<dbReference type="EMBL" id="UYRV01006106">
    <property type="protein sequence ID" value="VDK53365.1"/>
    <property type="molecule type" value="Genomic_DNA"/>
</dbReference>
<dbReference type="Proteomes" id="UP000271889">
    <property type="component" value="Unassembled WGS sequence"/>
</dbReference>
<keyword evidence="3" id="KW-1185">Reference proteome</keyword>
<name>A0A3P6RHS0_CYLGO</name>
<organism evidence="2 3">
    <name type="scientific">Cylicostephanus goldi</name>
    <name type="common">Nematode worm</name>
    <dbReference type="NCBI Taxonomy" id="71465"/>
    <lineage>
        <taxon>Eukaryota</taxon>
        <taxon>Metazoa</taxon>
        <taxon>Ecdysozoa</taxon>
        <taxon>Nematoda</taxon>
        <taxon>Chromadorea</taxon>
        <taxon>Rhabditida</taxon>
        <taxon>Rhabditina</taxon>
        <taxon>Rhabditomorpha</taxon>
        <taxon>Strongyloidea</taxon>
        <taxon>Strongylidae</taxon>
        <taxon>Cylicostephanus</taxon>
    </lineage>
</organism>
<evidence type="ECO:0000313" key="2">
    <source>
        <dbReference type="EMBL" id="VDK53365.1"/>
    </source>
</evidence>
<dbReference type="AlphaFoldDB" id="A0A3P6RHS0"/>
<dbReference type="InterPro" id="IPR055352">
    <property type="entry name" value="CCD_aECM"/>
</dbReference>
<gene>
    <name evidence="2" type="ORF">CGOC_LOCUS2655</name>
</gene>
<feature type="domain" description="aECM cysteine-cradle" evidence="1">
    <location>
        <begin position="43"/>
        <end position="93"/>
    </location>
</feature>
<dbReference type="OrthoDB" id="5861617at2759"/>
<evidence type="ECO:0000313" key="3">
    <source>
        <dbReference type="Proteomes" id="UP000271889"/>
    </source>
</evidence>
<reference evidence="2 3" key="1">
    <citation type="submission" date="2018-11" db="EMBL/GenBank/DDBJ databases">
        <authorList>
            <consortium name="Pathogen Informatics"/>
        </authorList>
    </citation>
    <scope>NUCLEOTIDE SEQUENCE [LARGE SCALE GENOMIC DNA]</scope>
</reference>
<evidence type="ECO:0000259" key="1">
    <source>
        <dbReference type="Pfam" id="PF23626"/>
    </source>
</evidence>
<sequence length="97" mass="11028">MRKVKVKPRGGRHIKDTYQDLRSLSLPIYDKSTGTYTQEELLKLCQETENVSAKFGITDMSSFAGSNCALIQLYYPEVTCEQINVFLEYCQKANAHA</sequence>